<evidence type="ECO:0000313" key="3">
    <source>
        <dbReference type="EMBL" id="CAD9821717.1"/>
    </source>
</evidence>
<feature type="transmembrane region" description="Helical" evidence="2">
    <location>
        <begin position="130"/>
        <end position="150"/>
    </location>
</feature>
<organism evidence="3">
    <name type="scientific">Attheya septentrionalis</name>
    <dbReference type="NCBI Taxonomy" id="420275"/>
    <lineage>
        <taxon>Eukaryota</taxon>
        <taxon>Sar</taxon>
        <taxon>Stramenopiles</taxon>
        <taxon>Ochrophyta</taxon>
        <taxon>Bacillariophyta</taxon>
        <taxon>Coscinodiscophyceae</taxon>
        <taxon>Chaetocerotophycidae</taxon>
        <taxon>Chaetocerotales</taxon>
        <taxon>Attheyaceae</taxon>
        <taxon>Attheya</taxon>
    </lineage>
</organism>
<reference evidence="3" key="1">
    <citation type="submission" date="2021-01" db="EMBL/GenBank/DDBJ databases">
        <authorList>
            <person name="Corre E."/>
            <person name="Pelletier E."/>
            <person name="Niang G."/>
            <person name="Scheremetjew M."/>
            <person name="Finn R."/>
            <person name="Kale V."/>
            <person name="Holt S."/>
            <person name="Cochrane G."/>
            <person name="Meng A."/>
            <person name="Brown T."/>
            <person name="Cohen L."/>
        </authorList>
    </citation>
    <scope>NUCLEOTIDE SEQUENCE</scope>
    <source>
        <strain evidence="3">CCMP2084</strain>
    </source>
</reference>
<dbReference type="AlphaFoldDB" id="A0A7S2XPX7"/>
<feature type="compositionally biased region" description="Pro residues" evidence="1">
    <location>
        <begin position="101"/>
        <end position="120"/>
    </location>
</feature>
<dbReference type="EMBL" id="HBHQ01020145">
    <property type="protein sequence ID" value="CAD9821717.1"/>
    <property type="molecule type" value="Transcribed_RNA"/>
</dbReference>
<evidence type="ECO:0000256" key="1">
    <source>
        <dbReference type="SAM" id="MobiDB-lite"/>
    </source>
</evidence>
<feature type="region of interest" description="Disordered" evidence="1">
    <location>
        <begin position="100"/>
        <end position="124"/>
    </location>
</feature>
<name>A0A7S2XPX7_9STRA</name>
<accession>A0A7S2XPX7</accession>
<keyword evidence="2" id="KW-0472">Membrane</keyword>
<keyword evidence="2" id="KW-0812">Transmembrane</keyword>
<sequence>MSLRQMQRAEKLSGTGVDKYHHSTEILSGRKKSLATTVSNEVIEGLDSRVRRRRLHRIAYTTKHSHDNGENSALSKLVSSPIPIIQIGVSRLIVAEIPMVNDPPTPGSTSPSPTPSPTSTPPQVTKDVDVGTILLGIAFIICFMIVFVVIRRHNPWKHAMRQRRLEATFQHAELWEQYQELRRIQARNRGESDEEENLEGSTGSELVTGFSKMTFNQQRDIVHSLLITKV</sequence>
<gene>
    <name evidence="3" type="ORF">ASEP1449_LOCUS13551</name>
</gene>
<proteinExistence type="predicted"/>
<evidence type="ECO:0000256" key="2">
    <source>
        <dbReference type="SAM" id="Phobius"/>
    </source>
</evidence>
<protein>
    <submittedName>
        <fullName evidence="3">Uncharacterized protein</fullName>
    </submittedName>
</protein>
<keyword evidence="2" id="KW-1133">Transmembrane helix</keyword>